<proteinExistence type="predicted"/>
<dbReference type="InterPro" id="IPR050490">
    <property type="entry name" value="Bact_solute-bd_prot1"/>
</dbReference>
<feature type="chain" id="PRO_5039434921" evidence="2">
    <location>
        <begin position="25"/>
        <end position="662"/>
    </location>
</feature>
<dbReference type="PANTHER" id="PTHR43649">
    <property type="entry name" value="ARABINOSE-BINDING PROTEIN-RELATED"/>
    <property type="match status" value="1"/>
</dbReference>
<accession>A0A9D2G5T2</accession>
<dbReference type="Proteomes" id="UP000824102">
    <property type="component" value="Unassembled WGS sequence"/>
</dbReference>
<comment type="caution">
    <text evidence="3">The sequence shown here is derived from an EMBL/GenBank/DDBJ whole genome shotgun (WGS) entry which is preliminary data.</text>
</comment>
<organism evidence="3 4">
    <name type="scientific">Candidatus Gallimonas intestinavium</name>
    <dbReference type="NCBI Taxonomy" id="2838603"/>
    <lineage>
        <taxon>Bacteria</taxon>
        <taxon>Bacillati</taxon>
        <taxon>Bacillota</taxon>
        <taxon>Clostridia</taxon>
        <taxon>Candidatus Gallimonas</taxon>
    </lineage>
</organism>
<evidence type="ECO:0000256" key="2">
    <source>
        <dbReference type="SAM" id="SignalP"/>
    </source>
</evidence>
<evidence type="ECO:0000313" key="3">
    <source>
        <dbReference type="EMBL" id="HIZ72947.1"/>
    </source>
</evidence>
<name>A0A9D2G5T2_9FIRM</name>
<keyword evidence="2" id="KW-0732">Signal</keyword>
<dbReference type="Gene3D" id="3.40.190.10">
    <property type="entry name" value="Periplasmic binding protein-like II"/>
    <property type="match status" value="2"/>
</dbReference>
<feature type="region of interest" description="Disordered" evidence="1">
    <location>
        <begin position="228"/>
        <end position="255"/>
    </location>
</feature>
<dbReference type="PROSITE" id="PS51257">
    <property type="entry name" value="PROKAR_LIPOPROTEIN"/>
    <property type="match status" value="1"/>
</dbReference>
<gene>
    <name evidence="3" type="ORF">H9964_05155</name>
</gene>
<protein>
    <submittedName>
        <fullName evidence="3">Uncharacterized protein</fullName>
    </submittedName>
</protein>
<evidence type="ECO:0000256" key="1">
    <source>
        <dbReference type="SAM" id="MobiDB-lite"/>
    </source>
</evidence>
<dbReference type="AlphaFoldDB" id="A0A9D2G5T2"/>
<reference evidence="3" key="1">
    <citation type="journal article" date="2021" name="PeerJ">
        <title>Extensive microbial diversity within the chicken gut microbiome revealed by metagenomics and culture.</title>
        <authorList>
            <person name="Gilroy R."/>
            <person name="Ravi A."/>
            <person name="Getino M."/>
            <person name="Pursley I."/>
            <person name="Horton D.L."/>
            <person name="Alikhan N.F."/>
            <person name="Baker D."/>
            <person name="Gharbi K."/>
            <person name="Hall N."/>
            <person name="Watson M."/>
            <person name="Adriaenssens E.M."/>
            <person name="Foster-Nyarko E."/>
            <person name="Jarju S."/>
            <person name="Secka A."/>
            <person name="Antonio M."/>
            <person name="Oren A."/>
            <person name="Chaudhuri R.R."/>
            <person name="La Ragione R."/>
            <person name="Hildebrand F."/>
            <person name="Pallen M.J."/>
        </authorList>
    </citation>
    <scope>NUCLEOTIDE SEQUENCE</scope>
    <source>
        <strain evidence="3">ChiW7-2402</strain>
    </source>
</reference>
<dbReference type="PANTHER" id="PTHR43649:SF12">
    <property type="entry name" value="DIACETYLCHITOBIOSE BINDING PROTEIN DASA"/>
    <property type="match status" value="1"/>
</dbReference>
<feature type="signal peptide" evidence="2">
    <location>
        <begin position="1"/>
        <end position="24"/>
    </location>
</feature>
<dbReference type="SUPFAM" id="SSF53850">
    <property type="entry name" value="Periplasmic binding protein-like II"/>
    <property type="match status" value="2"/>
</dbReference>
<dbReference type="EMBL" id="DXBB01000073">
    <property type="protein sequence ID" value="HIZ72947.1"/>
    <property type="molecule type" value="Genomic_DNA"/>
</dbReference>
<reference evidence="3" key="2">
    <citation type="submission" date="2021-04" db="EMBL/GenBank/DDBJ databases">
        <authorList>
            <person name="Gilroy R."/>
        </authorList>
    </citation>
    <scope>NUCLEOTIDE SEQUENCE</scope>
    <source>
        <strain evidence="3">ChiW7-2402</strain>
    </source>
</reference>
<sequence length="662" mass="73819">MKRSKLIALTLSGVLALSSAAILAGCGGNSKAGADTTFTWYLTAGEDGYYSDYEDNPVIEYIMENMQFEGSDGEMKYIAFDFFQPTTTENARSEFNQKYMSGNWEDVIDPTMSRGITDMYEAGVVADLTPYITDRELMPNLNAYLDAHPEYRALMQTQTKDGAKYLSIPTFKDSISYESQTFGFNYRRDLLVRYGVQPDEFYDPMTDEAPTANPKAGQKFQGHYTVNLDGTKRSDPMSQDTTLPEGANGQSWEDDVTFPSGHSDPVYISDWMWMFETYETAYEAMGIEPAYMMSLFYPGYNANGDLSSGFGGGGVLWYKDEDDNCQFGAAGTGFRAYLECMNDWYSRGWVCNTFNEDTSPFYQIDLDLVANGTVPLWMGGTNFGTAIQSSEQGYEAAAGAVVYLAATPINDIPDYDGNPSTSDYSTQATAEEAKEAMNGGSGSEYMLQIPTCLYQAEDFSQGVVISKAAEGKDMEVLMRFFDFLYSEEGSVLITLGLNAEQAEGSRYYEDYGLTNGAYTVNSDGTYTYDQILEQNVGEIRGAMVASRIPGIRCESKITYTFPEPYINGRQQWLKYKATGFIGGILNGQRTAEETDVIETVKAAVEQNYLYKEVYKFIKGERSLENAEWTSFARDVMNYSYTGVSVSDATAAYQAEFDRLYRS</sequence>
<evidence type="ECO:0000313" key="4">
    <source>
        <dbReference type="Proteomes" id="UP000824102"/>
    </source>
</evidence>